<organism evidence="1 2">
    <name type="scientific">Microbulbifer echini</name>
    <dbReference type="NCBI Taxonomy" id="1529067"/>
    <lineage>
        <taxon>Bacteria</taxon>
        <taxon>Pseudomonadati</taxon>
        <taxon>Pseudomonadota</taxon>
        <taxon>Gammaproteobacteria</taxon>
        <taxon>Cellvibrionales</taxon>
        <taxon>Microbulbiferaceae</taxon>
        <taxon>Microbulbifer</taxon>
    </lineage>
</organism>
<gene>
    <name evidence="1" type="ORF">ACCI51_05075</name>
</gene>
<evidence type="ECO:0000313" key="2">
    <source>
        <dbReference type="Proteomes" id="UP001569414"/>
    </source>
</evidence>
<dbReference type="Proteomes" id="UP001569414">
    <property type="component" value="Unassembled WGS sequence"/>
</dbReference>
<keyword evidence="2" id="KW-1185">Reference proteome</keyword>
<name>A0ABV4NK25_9GAMM</name>
<evidence type="ECO:0000313" key="1">
    <source>
        <dbReference type="EMBL" id="MFA0789909.1"/>
    </source>
</evidence>
<comment type="caution">
    <text evidence="1">The sequence shown here is derived from an EMBL/GenBank/DDBJ whole genome shotgun (WGS) entry which is preliminary data.</text>
</comment>
<dbReference type="EMBL" id="JBGMEL010000003">
    <property type="protein sequence ID" value="MFA0789909.1"/>
    <property type="molecule type" value="Genomic_DNA"/>
</dbReference>
<dbReference type="RefSeq" id="WP_371842817.1">
    <property type="nucleotide sequence ID" value="NZ_JBGMEL010000003.1"/>
</dbReference>
<proteinExistence type="predicted"/>
<protein>
    <submittedName>
        <fullName evidence="1">Uncharacterized protein</fullName>
    </submittedName>
</protein>
<accession>A0ABV4NK25</accession>
<reference evidence="1 2" key="1">
    <citation type="submission" date="2024-08" db="EMBL/GenBank/DDBJ databases">
        <authorList>
            <person name="Ishaq N."/>
        </authorList>
    </citation>
    <scope>NUCLEOTIDE SEQUENCE [LARGE SCALE GENOMIC DNA]</scope>
    <source>
        <strain evidence="1 2">JCM 30400</strain>
    </source>
</reference>
<sequence>MTFKADVLAAAKLKAEELEDWKFVSKRYQSRPVKFCDLIIDPFWFFYGSPAAAMIQPAVGVYIKEVEVIVSDLSGLPVGKVATFPKKIHRKELGILWNLPSMLKILAVSKRQWDKFFIICVA</sequence>